<dbReference type="RefSeq" id="WP_133420406.1">
    <property type="nucleotide sequence ID" value="NZ_SDGR01000006.1"/>
</dbReference>
<keyword evidence="1" id="KW-1133">Transmembrane helix</keyword>
<dbReference type="GO" id="GO:0006508">
    <property type="term" value="P:proteolysis"/>
    <property type="evidence" value="ECO:0007669"/>
    <property type="project" value="UniProtKB-KW"/>
</dbReference>
<feature type="transmembrane region" description="Helical" evidence="1">
    <location>
        <begin position="101"/>
        <end position="117"/>
    </location>
</feature>
<evidence type="ECO:0000256" key="1">
    <source>
        <dbReference type="SAM" id="Phobius"/>
    </source>
</evidence>
<keyword evidence="3" id="KW-0645">Protease</keyword>
<sequence length="146" mass="16830">MINKYIKWCTIGVLLLISTQIICGMIFNLLHIDIVNNDMNKTRDLLNNISMMLITFLAAPVIEEFIFRYLLFRKDAKYPINIVSAIISSFVFGVVHGKDMILTIPLIINGLIYCLVYHKSNNIFVSIVTHSIFNIFIFIMLISNIR</sequence>
<dbReference type="Pfam" id="PF02517">
    <property type="entry name" value="Rce1-like"/>
    <property type="match status" value="1"/>
</dbReference>
<protein>
    <submittedName>
        <fullName evidence="3">CPBP family intramembrane metalloprotease</fullName>
    </submittedName>
</protein>
<dbReference type="InterPro" id="IPR052710">
    <property type="entry name" value="CAAX_protease"/>
</dbReference>
<dbReference type="PANTHER" id="PTHR36435">
    <property type="entry name" value="SLR1288 PROTEIN"/>
    <property type="match status" value="1"/>
</dbReference>
<evidence type="ECO:0000259" key="2">
    <source>
        <dbReference type="Pfam" id="PF02517"/>
    </source>
</evidence>
<dbReference type="GO" id="GO:0080120">
    <property type="term" value="P:CAAX-box protein maturation"/>
    <property type="evidence" value="ECO:0007669"/>
    <property type="project" value="UniProtKB-ARBA"/>
</dbReference>
<gene>
    <name evidence="3" type="ORF">ETI04_10735</name>
</gene>
<feature type="transmembrane region" description="Helical" evidence="1">
    <location>
        <begin position="12"/>
        <end position="32"/>
    </location>
</feature>
<dbReference type="Proteomes" id="UP000294865">
    <property type="component" value="Unassembled WGS sequence"/>
</dbReference>
<keyword evidence="1" id="KW-0812">Transmembrane</keyword>
<name>A0A4R6C1K7_9STAP</name>
<keyword evidence="3" id="KW-0378">Hydrolase</keyword>
<proteinExistence type="predicted"/>
<feature type="domain" description="CAAX prenyl protease 2/Lysostaphin resistance protein A-like" evidence="2">
    <location>
        <begin position="48"/>
        <end position="136"/>
    </location>
</feature>
<feature type="transmembrane region" description="Helical" evidence="1">
    <location>
        <begin position="124"/>
        <end position="145"/>
    </location>
</feature>
<dbReference type="InterPro" id="IPR003675">
    <property type="entry name" value="Rce1/LyrA-like_dom"/>
</dbReference>
<accession>A0A4R6C1K7</accession>
<comment type="caution">
    <text evidence="3">The sequence shown here is derived from an EMBL/GenBank/DDBJ whole genome shotgun (WGS) entry which is preliminary data.</text>
</comment>
<dbReference type="GO" id="GO:0004175">
    <property type="term" value="F:endopeptidase activity"/>
    <property type="evidence" value="ECO:0007669"/>
    <property type="project" value="UniProtKB-ARBA"/>
</dbReference>
<evidence type="ECO:0000313" key="3">
    <source>
        <dbReference type="EMBL" id="TDM15176.1"/>
    </source>
</evidence>
<keyword evidence="3" id="KW-0482">Metalloprotease</keyword>
<dbReference type="AlphaFoldDB" id="A0A4R6C1K7"/>
<evidence type="ECO:0000313" key="4">
    <source>
        <dbReference type="Proteomes" id="UP000294865"/>
    </source>
</evidence>
<feature type="transmembrane region" description="Helical" evidence="1">
    <location>
        <begin position="52"/>
        <end position="71"/>
    </location>
</feature>
<dbReference type="GO" id="GO:0008237">
    <property type="term" value="F:metallopeptidase activity"/>
    <property type="evidence" value="ECO:0007669"/>
    <property type="project" value="UniProtKB-KW"/>
</dbReference>
<dbReference type="EMBL" id="SDQG01000009">
    <property type="protein sequence ID" value="TDM15176.1"/>
    <property type="molecule type" value="Genomic_DNA"/>
</dbReference>
<dbReference type="PANTHER" id="PTHR36435:SF1">
    <property type="entry name" value="CAAX AMINO TERMINAL PROTEASE FAMILY PROTEIN"/>
    <property type="match status" value="1"/>
</dbReference>
<reference evidence="3 4" key="1">
    <citation type="submission" date="2019-01" db="EMBL/GenBank/DDBJ databases">
        <title>Draft genome sequences of Macrococcus caseolyticus, Macrococcus canis, Macrococcus bohemicus and Macrococcus goetzii.</title>
        <authorList>
            <person name="Mazhar S."/>
            <person name="Altermann E."/>
            <person name="Hill C."/>
            <person name="Mcauliffe O."/>
        </authorList>
    </citation>
    <scope>NUCLEOTIDE SEQUENCE [LARGE SCALE GENOMIC DNA]</scope>
    <source>
        <strain evidence="3 4">DPC7162</strain>
    </source>
</reference>
<keyword evidence="1" id="KW-0472">Membrane</keyword>
<organism evidence="3 4">
    <name type="scientific">Macrococcoides canis</name>
    <dbReference type="NCBI Taxonomy" id="1855823"/>
    <lineage>
        <taxon>Bacteria</taxon>
        <taxon>Bacillati</taxon>
        <taxon>Bacillota</taxon>
        <taxon>Bacilli</taxon>
        <taxon>Bacillales</taxon>
        <taxon>Staphylococcaceae</taxon>
        <taxon>Macrococcoides</taxon>
    </lineage>
</organism>
<feature type="transmembrane region" description="Helical" evidence="1">
    <location>
        <begin position="78"/>
        <end position="95"/>
    </location>
</feature>